<dbReference type="EMBL" id="LXQA011369956">
    <property type="protein sequence ID" value="MCI94907.1"/>
    <property type="molecule type" value="Genomic_DNA"/>
</dbReference>
<dbReference type="AlphaFoldDB" id="A0A392W3M8"/>
<evidence type="ECO:0000256" key="1">
    <source>
        <dbReference type="SAM" id="Phobius"/>
    </source>
</evidence>
<feature type="non-terminal residue" evidence="2">
    <location>
        <position position="1"/>
    </location>
</feature>
<protein>
    <submittedName>
        <fullName evidence="2">Uncharacterized protein</fullName>
    </submittedName>
</protein>
<keyword evidence="3" id="KW-1185">Reference proteome</keyword>
<comment type="caution">
    <text evidence="2">The sequence shown here is derived from an EMBL/GenBank/DDBJ whole genome shotgun (WGS) entry which is preliminary data.</text>
</comment>
<evidence type="ECO:0000313" key="2">
    <source>
        <dbReference type="EMBL" id="MCI94907.1"/>
    </source>
</evidence>
<keyword evidence="1" id="KW-0472">Membrane</keyword>
<sequence>VELVEGIVTPIFPKLTAGTLEADVPEPWAMTVALLIDACVGCPSGFGTLLLLF</sequence>
<dbReference type="Proteomes" id="UP000265520">
    <property type="component" value="Unassembled WGS sequence"/>
</dbReference>
<keyword evidence="1" id="KW-0812">Transmembrane</keyword>
<keyword evidence="1" id="KW-1133">Transmembrane helix</keyword>
<proteinExistence type="predicted"/>
<feature type="transmembrane region" description="Helical" evidence="1">
    <location>
        <begin position="28"/>
        <end position="52"/>
    </location>
</feature>
<evidence type="ECO:0000313" key="3">
    <source>
        <dbReference type="Proteomes" id="UP000265520"/>
    </source>
</evidence>
<reference evidence="2 3" key="1">
    <citation type="journal article" date="2018" name="Front. Plant Sci.">
        <title>Red Clover (Trifolium pratense) and Zigzag Clover (T. medium) - A Picture of Genomic Similarities and Differences.</title>
        <authorList>
            <person name="Dluhosova J."/>
            <person name="Istvanek J."/>
            <person name="Nedelnik J."/>
            <person name="Repkova J."/>
        </authorList>
    </citation>
    <scope>NUCLEOTIDE SEQUENCE [LARGE SCALE GENOMIC DNA]</scope>
    <source>
        <strain evidence="3">cv. 10/8</strain>
        <tissue evidence="2">Leaf</tissue>
    </source>
</reference>
<name>A0A392W3M8_9FABA</name>
<organism evidence="2 3">
    <name type="scientific">Trifolium medium</name>
    <dbReference type="NCBI Taxonomy" id="97028"/>
    <lineage>
        <taxon>Eukaryota</taxon>
        <taxon>Viridiplantae</taxon>
        <taxon>Streptophyta</taxon>
        <taxon>Embryophyta</taxon>
        <taxon>Tracheophyta</taxon>
        <taxon>Spermatophyta</taxon>
        <taxon>Magnoliopsida</taxon>
        <taxon>eudicotyledons</taxon>
        <taxon>Gunneridae</taxon>
        <taxon>Pentapetalae</taxon>
        <taxon>rosids</taxon>
        <taxon>fabids</taxon>
        <taxon>Fabales</taxon>
        <taxon>Fabaceae</taxon>
        <taxon>Papilionoideae</taxon>
        <taxon>50 kb inversion clade</taxon>
        <taxon>NPAAA clade</taxon>
        <taxon>Hologalegina</taxon>
        <taxon>IRL clade</taxon>
        <taxon>Trifolieae</taxon>
        <taxon>Trifolium</taxon>
    </lineage>
</organism>
<accession>A0A392W3M8</accession>